<feature type="domain" description="Glycosyltransferase 2-like" evidence="1">
    <location>
        <begin position="35"/>
        <end position="196"/>
    </location>
</feature>
<dbReference type="Gene3D" id="3.90.550.10">
    <property type="entry name" value="Spore Coat Polysaccharide Biosynthesis Protein SpsA, Chain A"/>
    <property type="match status" value="1"/>
</dbReference>
<dbReference type="CDD" id="cd04179">
    <property type="entry name" value="DPM_DPG-synthase_like"/>
    <property type="match status" value="1"/>
</dbReference>
<proteinExistence type="predicted"/>
<dbReference type="OrthoDB" id="952827at2"/>
<evidence type="ECO:0000313" key="2">
    <source>
        <dbReference type="EMBL" id="RYU78417.1"/>
    </source>
</evidence>
<sequence length="274" mass="29938">MSVICSSTLVPFTPLFLSPADSPLPLTAATTPLALIVPCYNPLPGWAPNVLESLARLQPLLPVGTEVHLYLVNDGSAQSVAAADVELLRAALPGFTYLTYPANRGKGYALRVGAAATHEPICLFTDIDFPYQEPSVAAVYRTLLSGKADLAVGVRDADYYVHVPKARRRVSNLLRGLTRNLLRLPVSDTQCGLKGFNAGGRDLFLKTTTNRYLFDLELIFLASRQKQMRVLAVPVELKPGVVFSALNPRILLTEGSTFMRIFLKSLATGRRKKR</sequence>
<evidence type="ECO:0000259" key="1">
    <source>
        <dbReference type="Pfam" id="PF00535"/>
    </source>
</evidence>
<dbReference type="InterPro" id="IPR029044">
    <property type="entry name" value="Nucleotide-diphossugar_trans"/>
</dbReference>
<dbReference type="Proteomes" id="UP000294155">
    <property type="component" value="Unassembled WGS sequence"/>
</dbReference>
<accession>A0A4Q5LBG4</accession>
<dbReference type="PANTHER" id="PTHR10859">
    <property type="entry name" value="GLYCOSYL TRANSFERASE"/>
    <property type="match status" value="1"/>
</dbReference>
<reference evidence="2 3" key="1">
    <citation type="submission" date="2019-02" db="EMBL/GenBank/DDBJ databases">
        <title>Bacterial novel species isolated from soil.</title>
        <authorList>
            <person name="Jung H.-Y."/>
        </authorList>
    </citation>
    <scope>NUCLEOTIDE SEQUENCE [LARGE SCALE GENOMIC DNA]</scope>
    <source>
        <strain evidence="2 3">1-3-3-3</strain>
    </source>
</reference>
<evidence type="ECO:0000313" key="3">
    <source>
        <dbReference type="Proteomes" id="UP000294155"/>
    </source>
</evidence>
<protein>
    <submittedName>
        <fullName evidence="2">Glycosyltransferase family 2 protein</fullName>
    </submittedName>
</protein>
<keyword evidence="3" id="KW-1185">Reference proteome</keyword>
<organism evidence="2 3">
    <name type="scientific">Hymenobacter persicinus</name>
    <dbReference type="NCBI Taxonomy" id="2025506"/>
    <lineage>
        <taxon>Bacteria</taxon>
        <taxon>Pseudomonadati</taxon>
        <taxon>Bacteroidota</taxon>
        <taxon>Cytophagia</taxon>
        <taxon>Cytophagales</taxon>
        <taxon>Hymenobacteraceae</taxon>
        <taxon>Hymenobacter</taxon>
    </lineage>
</organism>
<dbReference type="PANTHER" id="PTHR10859:SF91">
    <property type="entry name" value="DOLICHYL-PHOSPHATE BETA-GLUCOSYLTRANSFERASE"/>
    <property type="match status" value="1"/>
</dbReference>
<name>A0A4Q5LBG4_9BACT</name>
<dbReference type="InterPro" id="IPR001173">
    <property type="entry name" value="Glyco_trans_2-like"/>
</dbReference>
<comment type="caution">
    <text evidence="2">The sequence shown here is derived from an EMBL/GenBank/DDBJ whole genome shotgun (WGS) entry which is preliminary data.</text>
</comment>
<dbReference type="AlphaFoldDB" id="A0A4Q5LBG4"/>
<dbReference type="GO" id="GO:0006487">
    <property type="term" value="P:protein N-linked glycosylation"/>
    <property type="evidence" value="ECO:0007669"/>
    <property type="project" value="TreeGrafter"/>
</dbReference>
<dbReference type="EMBL" id="SEWE01000030">
    <property type="protein sequence ID" value="RYU78417.1"/>
    <property type="molecule type" value="Genomic_DNA"/>
</dbReference>
<gene>
    <name evidence="2" type="ORF">EWM57_14070</name>
</gene>
<dbReference type="GO" id="GO:0016740">
    <property type="term" value="F:transferase activity"/>
    <property type="evidence" value="ECO:0007669"/>
    <property type="project" value="UniProtKB-KW"/>
</dbReference>
<dbReference type="Pfam" id="PF00535">
    <property type="entry name" value="Glycos_transf_2"/>
    <property type="match status" value="1"/>
</dbReference>
<dbReference type="SUPFAM" id="SSF53448">
    <property type="entry name" value="Nucleotide-diphospho-sugar transferases"/>
    <property type="match status" value="1"/>
</dbReference>
<keyword evidence="2" id="KW-0808">Transferase</keyword>